<comment type="caution">
    <text evidence="3">The sequence shown here is derived from an EMBL/GenBank/DDBJ whole genome shotgun (WGS) entry which is preliminary data.</text>
</comment>
<proteinExistence type="predicted"/>
<dbReference type="GO" id="GO:0016787">
    <property type="term" value="F:hydrolase activity"/>
    <property type="evidence" value="ECO:0007669"/>
    <property type="project" value="UniProtKB-KW"/>
</dbReference>
<dbReference type="Gene3D" id="2.60.40.10">
    <property type="entry name" value="Immunoglobulins"/>
    <property type="match status" value="1"/>
</dbReference>
<dbReference type="InterPro" id="IPR006380">
    <property type="entry name" value="SPP-like_dom"/>
</dbReference>
<gene>
    <name evidence="3" type="ORF">RS030_71100</name>
</gene>
<name>A0AAV9XTG6_9CRYT</name>
<dbReference type="AlphaFoldDB" id="A0AAV9XTG6"/>
<protein>
    <submittedName>
        <fullName evidence="3">Sucrose-phosphatase-like HAD superfamily hydrolase</fullName>
    </submittedName>
</protein>
<reference evidence="3 4" key="1">
    <citation type="submission" date="2023-10" db="EMBL/GenBank/DDBJ databases">
        <title>Comparative genomics analysis reveals potential genetic determinants of host preference in Cryptosporidium xiaoi.</title>
        <authorList>
            <person name="Xiao L."/>
            <person name="Li J."/>
        </authorList>
    </citation>
    <scope>NUCLEOTIDE SEQUENCE [LARGE SCALE GENOMIC DNA]</scope>
    <source>
        <strain evidence="3 4">52996</strain>
    </source>
</reference>
<dbReference type="PANTHER" id="PTHR46521">
    <property type="entry name" value="SUCROSE-PHOSPHATASE 2-RELATED"/>
    <property type="match status" value="1"/>
</dbReference>
<dbReference type="Gene3D" id="3.40.50.1000">
    <property type="entry name" value="HAD superfamily/HAD-like"/>
    <property type="match status" value="2"/>
</dbReference>
<dbReference type="Pfam" id="PF05116">
    <property type="entry name" value="S6PP"/>
    <property type="match status" value="2"/>
</dbReference>
<evidence type="ECO:0000313" key="4">
    <source>
        <dbReference type="Proteomes" id="UP001311799"/>
    </source>
</evidence>
<accession>A0AAV9XTG6</accession>
<dbReference type="InterPro" id="IPR051518">
    <property type="entry name" value="Sucrose_Phosphatase"/>
</dbReference>
<dbReference type="InterPro" id="IPR023214">
    <property type="entry name" value="HAD_sf"/>
</dbReference>
<evidence type="ECO:0000259" key="2">
    <source>
        <dbReference type="Pfam" id="PF05116"/>
    </source>
</evidence>
<dbReference type="InterPro" id="IPR013783">
    <property type="entry name" value="Ig-like_fold"/>
</dbReference>
<dbReference type="SFLD" id="SFLDG01141">
    <property type="entry name" value="C2.B.1:_Sucrose_Phosphatase_Li"/>
    <property type="match status" value="1"/>
</dbReference>
<dbReference type="SUPFAM" id="SSF56784">
    <property type="entry name" value="HAD-like"/>
    <property type="match status" value="1"/>
</dbReference>
<feature type="domain" description="Sucrose phosphatase-like" evidence="2">
    <location>
        <begin position="110"/>
        <end position="183"/>
    </location>
</feature>
<dbReference type="PANTHER" id="PTHR46521:SF4">
    <property type="entry name" value="SUCROSE-PHOSPHATASE 2-RELATED"/>
    <property type="match status" value="1"/>
</dbReference>
<dbReference type="SFLD" id="SFLDS00003">
    <property type="entry name" value="Haloacid_Dehalogenase"/>
    <property type="match status" value="1"/>
</dbReference>
<sequence length="490" mass="57149">MVEVRLFYSSGWRSVLLHYQSEEHNSKWLFKNFVPVEGKREWHSIVLNTEMKSLEFVICNDSKTEWDNPPIDLNHPNANRNYKICLNNNEEHRYCLFNGKISLIPKISPIVLVTDLDGTLIGNSYYLSKFNDIWIREHMFNGSKLIYSTGRNLKDFLIASKQYNLLKPDFAVCGVGTEIYEFPEEPMKMSIYYDYLRFTLRCEKECNVPLYIIQKYHDMGEEINLQDEKYIDKLENQANEANPLFPEWCPNRLFAWPVKKWFEKIKESFNRNKVMDDTEKILSKNNLNHYVNGNNFHDPFRLSISIYTKDANETFDIVTKANKGNYKYAISGQGEWKYLDILPEVGGKKFSIIFIFNEILKGKIPLNRFLVCGDSGNDAHMFSLNESKNCCVGNAQQELKDFLLSNKRTFKSVFRQNEKLGMVFFSDNSSGENECLNTESSCQNKQSELLKKMMKTQNLDPPDETFISTFPNAGENLFLLSLSNSFILII</sequence>
<dbReference type="SFLD" id="SFLDG01140">
    <property type="entry name" value="C2.B:_Phosphomannomutase_and_P"/>
    <property type="match status" value="1"/>
</dbReference>
<keyword evidence="1 3" id="KW-0378">Hydrolase</keyword>
<feature type="domain" description="Sucrose phosphatase-like" evidence="2">
    <location>
        <begin position="259"/>
        <end position="418"/>
    </location>
</feature>
<dbReference type="InterPro" id="IPR036412">
    <property type="entry name" value="HAD-like_sf"/>
</dbReference>
<evidence type="ECO:0000256" key="1">
    <source>
        <dbReference type="ARBA" id="ARBA00022801"/>
    </source>
</evidence>
<organism evidence="3 4">
    <name type="scientific">Cryptosporidium xiaoi</name>
    <dbReference type="NCBI Taxonomy" id="659607"/>
    <lineage>
        <taxon>Eukaryota</taxon>
        <taxon>Sar</taxon>
        <taxon>Alveolata</taxon>
        <taxon>Apicomplexa</taxon>
        <taxon>Conoidasida</taxon>
        <taxon>Coccidia</taxon>
        <taxon>Eucoccidiorida</taxon>
        <taxon>Eimeriorina</taxon>
        <taxon>Cryptosporidiidae</taxon>
        <taxon>Cryptosporidium</taxon>
    </lineage>
</organism>
<dbReference type="Proteomes" id="UP001311799">
    <property type="component" value="Unassembled WGS sequence"/>
</dbReference>
<dbReference type="EMBL" id="JAWDEY010000035">
    <property type="protein sequence ID" value="KAK6587992.1"/>
    <property type="molecule type" value="Genomic_DNA"/>
</dbReference>
<evidence type="ECO:0000313" key="3">
    <source>
        <dbReference type="EMBL" id="KAK6587992.1"/>
    </source>
</evidence>
<keyword evidence="4" id="KW-1185">Reference proteome</keyword>